<evidence type="ECO:0000256" key="1">
    <source>
        <dbReference type="SAM" id="MobiDB-lite"/>
    </source>
</evidence>
<name>A0AAU8JQ75_9ACTN</name>
<accession>A0AAU8JQ75</accession>
<sequence>MTTAAPCLQPRRSEGGDAVPAPAALLAGPGRTWVAEPRWRRVEIRIAGEWRPGRIERWRLRQGSMHWVARVRWGPGARDQGWYLYTPDALRQLSAHGRAADDGG</sequence>
<organism evidence="2">
    <name type="scientific">Kitasatospora camelliae</name>
    <dbReference type="NCBI Taxonomy" id="3156397"/>
    <lineage>
        <taxon>Bacteria</taxon>
        <taxon>Bacillati</taxon>
        <taxon>Actinomycetota</taxon>
        <taxon>Actinomycetes</taxon>
        <taxon>Kitasatosporales</taxon>
        <taxon>Streptomycetaceae</taxon>
        <taxon>Kitasatospora</taxon>
    </lineage>
</organism>
<dbReference type="KEGG" id="kcm:ABWK59_03260"/>
<evidence type="ECO:0000313" key="2">
    <source>
        <dbReference type="EMBL" id="XCM78020.1"/>
    </source>
</evidence>
<protein>
    <submittedName>
        <fullName evidence="2">Uncharacterized protein</fullName>
    </submittedName>
</protein>
<dbReference type="AlphaFoldDB" id="A0AAU8JQ75"/>
<gene>
    <name evidence="2" type="ORF">ABWK59_03260</name>
</gene>
<feature type="region of interest" description="Disordered" evidence="1">
    <location>
        <begin position="1"/>
        <end position="23"/>
    </location>
</feature>
<proteinExistence type="predicted"/>
<dbReference type="EMBL" id="CP159872">
    <property type="protein sequence ID" value="XCM78020.1"/>
    <property type="molecule type" value="Genomic_DNA"/>
</dbReference>
<reference evidence="2" key="1">
    <citation type="submission" date="2024-06" db="EMBL/GenBank/DDBJ databases">
        <title>The genome sequences of Kitasatospora sp. strain HUAS MG31.</title>
        <authorList>
            <person name="Mo P."/>
        </authorList>
    </citation>
    <scope>NUCLEOTIDE SEQUENCE</scope>
    <source>
        <strain evidence="2">HUAS MG31</strain>
    </source>
</reference>
<dbReference type="RefSeq" id="WP_354637763.1">
    <property type="nucleotide sequence ID" value="NZ_CP159872.1"/>
</dbReference>